<evidence type="ECO:0000256" key="1">
    <source>
        <dbReference type="PIRSR" id="PIRSR602401-1"/>
    </source>
</evidence>
<proteinExistence type="inferred from homology"/>
<dbReference type="GO" id="GO:0016705">
    <property type="term" value="F:oxidoreductase activity, acting on paired donors, with incorporation or reduction of molecular oxygen"/>
    <property type="evidence" value="ECO:0007669"/>
    <property type="project" value="InterPro"/>
</dbReference>
<dbReference type="PANTHER" id="PTHR47949">
    <property type="entry name" value="CYTOCHROME P450 703A2-RELATED-RELATED"/>
    <property type="match status" value="1"/>
</dbReference>
<protein>
    <recommendedName>
        <fullName evidence="5">Cytochrome P450</fullName>
    </recommendedName>
</protein>
<comment type="similarity">
    <text evidence="2">Belongs to the cytochrome P450 family.</text>
</comment>
<dbReference type="GO" id="GO:0004497">
    <property type="term" value="F:monooxygenase activity"/>
    <property type="evidence" value="ECO:0007669"/>
    <property type="project" value="UniProtKB-KW"/>
</dbReference>
<organism evidence="3 4">
    <name type="scientific">Stephania yunnanensis</name>
    <dbReference type="NCBI Taxonomy" id="152371"/>
    <lineage>
        <taxon>Eukaryota</taxon>
        <taxon>Viridiplantae</taxon>
        <taxon>Streptophyta</taxon>
        <taxon>Embryophyta</taxon>
        <taxon>Tracheophyta</taxon>
        <taxon>Spermatophyta</taxon>
        <taxon>Magnoliopsida</taxon>
        <taxon>Ranunculales</taxon>
        <taxon>Menispermaceae</taxon>
        <taxon>Menispermoideae</taxon>
        <taxon>Cissampelideae</taxon>
        <taxon>Stephania</taxon>
    </lineage>
</organism>
<evidence type="ECO:0008006" key="5">
    <source>
        <dbReference type="Google" id="ProtNLM"/>
    </source>
</evidence>
<dbReference type="GO" id="GO:0020037">
    <property type="term" value="F:heme binding"/>
    <property type="evidence" value="ECO:0007669"/>
    <property type="project" value="InterPro"/>
</dbReference>
<reference evidence="3 4" key="1">
    <citation type="submission" date="2024-01" db="EMBL/GenBank/DDBJ databases">
        <title>Genome assemblies of Stephania.</title>
        <authorList>
            <person name="Yang L."/>
        </authorList>
    </citation>
    <scope>NUCLEOTIDE SEQUENCE [LARGE SCALE GENOMIC DNA]</scope>
    <source>
        <strain evidence="3">YNDBR</strain>
        <tissue evidence="3">Leaf</tissue>
    </source>
</reference>
<dbReference type="InterPro" id="IPR001128">
    <property type="entry name" value="Cyt_P450"/>
</dbReference>
<dbReference type="SUPFAM" id="SSF48264">
    <property type="entry name" value="Cytochrome P450"/>
    <property type="match status" value="1"/>
</dbReference>
<feature type="binding site" description="axial binding residue" evidence="1">
    <location>
        <position position="151"/>
    </location>
    <ligand>
        <name>heme</name>
        <dbReference type="ChEBI" id="CHEBI:30413"/>
    </ligand>
    <ligandPart>
        <name>Fe</name>
        <dbReference type="ChEBI" id="CHEBI:18248"/>
    </ligandPart>
</feature>
<evidence type="ECO:0000313" key="4">
    <source>
        <dbReference type="Proteomes" id="UP001420932"/>
    </source>
</evidence>
<dbReference type="Gene3D" id="1.10.630.10">
    <property type="entry name" value="Cytochrome P450"/>
    <property type="match status" value="1"/>
</dbReference>
<dbReference type="Pfam" id="PF00067">
    <property type="entry name" value="p450"/>
    <property type="match status" value="1"/>
</dbReference>
<evidence type="ECO:0000313" key="3">
    <source>
        <dbReference type="EMBL" id="KAK9167936.1"/>
    </source>
</evidence>
<keyword evidence="1 2" id="KW-0349">Heme</keyword>
<comment type="cofactor">
    <cofactor evidence="1">
        <name>heme</name>
        <dbReference type="ChEBI" id="CHEBI:30413"/>
    </cofactor>
</comment>
<keyword evidence="2" id="KW-0503">Monooxygenase</keyword>
<comment type="caution">
    <text evidence="3">The sequence shown here is derived from an EMBL/GenBank/DDBJ whole genome shotgun (WGS) entry which is preliminary data.</text>
</comment>
<dbReference type="PRINTS" id="PR00463">
    <property type="entry name" value="EP450I"/>
</dbReference>
<evidence type="ECO:0000256" key="2">
    <source>
        <dbReference type="RuleBase" id="RU000461"/>
    </source>
</evidence>
<dbReference type="EMBL" id="JBBNAF010000001">
    <property type="protein sequence ID" value="KAK9167936.1"/>
    <property type="molecule type" value="Genomic_DNA"/>
</dbReference>
<accession>A0AAP0Q9H4</accession>
<dbReference type="PANTHER" id="PTHR47949:SF4">
    <property type="entry name" value="TYROSINE N-MONOOXYGENASE"/>
    <property type="match status" value="1"/>
</dbReference>
<sequence length="214" mass="23738">MHAGISNRGIDNPANAAEWALAEIVNQPHILKRAVDEIDRVVGKNRLVQQRDLSQLNYVRACAREAFRLHPVATFNIPHVSLSDVTVSGYFIPKGSHVLLSRLGLGRNPEAWDEPLKFRPDRHLNTGSQQPVQLTEPGLRFISFSTGRRGCPAAELGTEMTMMLLSRLLQGFNWSVPRGTSLLDHLQSKDAFSSPPLILHAGPRLPAHVYPMTS</sequence>
<keyword evidence="2" id="KW-0560">Oxidoreductase</keyword>
<dbReference type="GO" id="GO:0005506">
    <property type="term" value="F:iron ion binding"/>
    <property type="evidence" value="ECO:0007669"/>
    <property type="project" value="InterPro"/>
</dbReference>
<keyword evidence="1 2" id="KW-0408">Iron</keyword>
<dbReference type="InterPro" id="IPR002401">
    <property type="entry name" value="Cyt_P450_E_grp-I"/>
</dbReference>
<dbReference type="AlphaFoldDB" id="A0AAP0Q9H4"/>
<keyword evidence="4" id="KW-1185">Reference proteome</keyword>
<dbReference type="GO" id="GO:0044550">
    <property type="term" value="P:secondary metabolite biosynthetic process"/>
    <property type="evidence" value="ECO:0007669"/>
    <property type="project" value="UniProtKB-ARBA"/>
</dbReference>
<gene>
    <name evidence="3" type="ORF">Syun_000076</name>
</gene>
<dbReference type="Proteomes" id="UP001420932">
    <property type="component" value="Unassembled WGS sequence"/>
</dbReference>
<dbReference type="PROSITE" id="PS00086">
    <property type="entry name" value="CYTOCHROME_P450"/>
    <property type="match status" value="1"/>
</dbReference>
<name>A0AAP0Q9H4_9MAGN</name>
<keyword evidence="1 2" id="KW-0479">Metal-binding</keyword>
<dbReference type="InterPro" id="IPR051382">
    <property type="entry name" value="CYP450_AA/FA_Hydroxylases"/>
</dbReference>
<dbReference type="InterPro" id="IPR036396">
    <property type="entry name" value="Cyt_P450_sf"/>
</dbReference>
<dbReference type="InterPro" id="IPR017972">
    <property type="entry name" value="Cyt_P450_CS"/>
</dbReference>